<dbReference type="RefSeq" id="WP_063178906.1">
    <property type="nucleotide sequence ID" value="NZ_LQRA01000041.1"/>
</dbReference>
<feature type="transmembrane region" description="Helical" evidence="1">
    <location>
        <begin position="25"/>
        <end position="43"/>
    </location>
</feature>
<name>A0A161S8Z7_9BACL</name>
<dbReference type="AlphaFoldDB" id="A0A161S8Z7"/>
<accession>A0A161S8Z7</accession>
<evidence type="ECO:0000313" key="3">
    <source>
        <dbReference type="Proteomes" id="UP000076563"/>
    </source>
</evidence>
<protein>
    <recommendedName>
        <fullName evidence="4">DUF3995 domain-containing protein</fullName>
    </recommendedName>
</protein>
<proteinExistence type="predicted"/>
<dbReference type="EMBL" id="LQRA01000041">
    <property type="protein sequence ID" value="KZE81779.1"/>
    <property type="molecule type" value="Genomic_DNA"/>
</dbReference>
<keyword evidence="1" id="KW-0472">Membrane</keyword>
<keyword evidence="3" id="KW-1185">Reference proteome</keyword>
<keyword evidence="1" id="KW-0812">Transmembrane</keyword>
<sequence length="228" mass="25068">MQQTTMNDMALAPKQSTFERFTKRAVWPAYAGCVWALIYAVFVRFYQAAGGAIGMSGQPRNPELGFYMASYLAGVLIMICGFILLGLVKPWGRTVPAWVPWIAGKPIHRAIILIPTLLCTAFLLAHGAAGIVTRALFLAGIISINLPEQYWIDIDLHGMALWDLLVYEPWFLVMGLLSGLTAAHYAQASGISLSALRRGTALYLIFAVLLTTLFVCSIAFDFVDKISF</sequence>
<feature type="transmembrane region" description="Helical" evidence="1">
    <location>
        <begin position="170"/>
        <end position="188"/>
    </location>
</feature>
<dbReference type="Proteomes" id="UP000076563">
    <property type="component" value="Unassembled WGS sequence"/>
</dbReference>
<reference evidence="3" key="1">
    <citation type="submission" date="2016-01" db="EMBL/GenBank/DDBJ databases">
        <title>Draft genome of Chromobacterium sp. F49.</title>
        <authorList>
            <person name="Hong K.W."/>
        </authorList>
    </citation>
    <scope>NUCLEOTIDE SEQUENCE [LARGE SCALE GENOMIC DNA]</scope>
    <source>
        <strain evidence="3">M63</strain>
    </source>
</reference>
<evidence type="ECO:0000313" key="2">
    <source>
        <dbReference type="EMBL" id="KZE81779.1"/>
    </source>
</evidence>
<feature type="transmembrane region" description="Helical" evidence="1">
    <location>
        <begin position="200"/>
        <end position="220"/>
    </location>
</feature>
<organism evidence="2 3">
    <name type="scientific">Paenibacillus elgii</name>
    <dbReference type="NCBI Taxonomy" id="189691"/>
    <lineage>
        <taxon>Bacteria</taxon>
        <taxon>Bacillati</taxon>
        <taxon>Bacillota</taxon>
        <taxon>Bacilli</taxon>
        <taxon>Bacillales</taxon>
        <taxon>Paenibacillaceae</taxon>
        <taxon>Paenibacillus</taxon>
    </lineage>
</organism>
<evidence type="ECO:0008006" key="4">
    <source>
        <dbReference type="Google" id="ProtNLM"/>
    </source>
</evidence>
<feature type="transmembrane region" description="Helical" evidence="1">
    <location>
        <begin position="107"/>
        <end position="124"/>
    </location>
</feature>
<evidence type="ECO:0000256" key="1">
    <source>
        <dbReference type="SAM" id="Phobius"/>
    </source>
</evidence>
<comment type="caution">
    <text evidence="2">The sequence shown here is derived from an EMBL/GenBank/DDBJ whole genome shotgun (WGS) entry which is preliminary data.</text>
</comment>
<gene>
    <name evidence="2" type="ORF">AV654_10075</name>
</gene>
<dbReference type="OrthoDB" id="2717873at2"/>
<feature type="transmembrane region" description="Helical" evidence="1">
    <location>
        <begin position="64"/>
        <end position="87"/>
    </location>
</feature>
<dbReference type="eggNOG" id="ENOG5033TG8">
    <property type="taxonomic scope" value="Bacteria"/>
</dbReference>
<keyword evidence="1" id="KW-1133">Transmembrane helix</keyword>